<dbReference type="CDD" id="cd16654">
    <property type="entry name" value="RING-Ubox_CHIP"/>
    <property type="match status" value="1"/>
</dbReference>
<evidence type="ECO:0000256" key="8">
    <source>
        <dbReference type="ARBA" id="ARBA00023110"/>
    </source>
</evidence>
<keyword evidence="5" id="KW-0677">Repeat</keyword>
<dbReference type="PANTHER" id="PTHR46803:SF2">
    <property type="entry name" value="E3 UBIQUITIN-PROTEIN LIGASE CHIP"/>
    <property type="match status" value="1"/>
</dbReference>
<dbReference type="GO" id="GO:0051087">
    <property type="term" value="F:protein-folding chaperone binding"/>
    <property type="evidence" value="ECO:0007669"/>
    <property type="project" value="TreeGrafter"/>
</dbReference>
<dbReference type="SUPFAM" id="SSF48452">
    <property type="entry name" value="TPR-like"/>
    <property type="match status" value="1"/>
</dbReference>
<dbReference type="InterPro" id="IPR003613">
    <property type="entry name" value="Ubox_domain"/>
</dbReference>
<dbReference type="EC" id="2.3.2.27" evidence="2"/>
<dbReference type="GO" id="GO:0071218">
    <property type="term" value="P:cellular response to misfolded protein"/>
    <property type="evidence" value="ECO:0007669"/>
    <property type="project" value="TreeGrafter"/>
</dbReference>
<evidence type="ECO:0000256" key="1">
    <source>
        <dbReference type="ARBA" id="ARBA00000900"/>
    </source>
</evidence>
<dbReference type="Gene3D" id="1.25.40.10">
    <property type="entry name" value="Tetratricopeptide repeat domain"/>
    <property type="match status" value="1"/>
</dbReference>
<organism evidence="12 13">
    <name type="scientific">Phialophora macrospora</name>
    <dbReference type="NCBI Taxonomy" id="1851006"/>
    <lineage>
        <taxon>Eukaryota</taxon>
        <taxon>Fungi</taxon>
        <taxon>Dikarya</taxon>
        <taxon>Ascomycota</taxon>
        <taxon>Pezizomycotina</taxon>
        <taxon>Eurotiomycetes</taxon>
        <taxon>Chaetothyriomycetidae</taxon>
        <taxon>Chaetothyriales</taxon>
        <taxon>Herpotrichiellaceae</taxon>
        <taxon>Phialophora</taxon>
    </lineage>
</organism>
<sequence length="289" mass="32661">MAHQASFKDLGNEQFKAGNFKEAEQLYTLAIADHSRSDPKVFGNRALTRIKLSDWPGAESDARKAIELYGPKNKTNLAMKAHFYLAQALLPQRHVGEALDEAKIAYSMCIEIHDPSADVIGTFILKAKQAKWQAKETARLRELNETLALVEDLLDAQLQRDIDAVEERFRNGEIGETGRREEVEELRTEAEARRASIRRGFEDSKKPETVERVVPDWLIDPITFEVMHDPIVTPTGVSYERASLLRHIKASGCDPLTRQPLRADQLIPNVALKNACSEFLDKNGWAVDW</sequence>
<dbReference type="PROSITE" id="PS51698">
    <property type="entry name" value="U_BOX"/>
    <property type="match status" value="1"/>
</dbReference>
<protein>
    <recommendedName>
        <fullName evidence="9">E3 ubiquitin-protein ligase CHIP</fullName>
        <ecNumber evidence="2">2.3.2.27</ecNumber>
        <ecNumber evidence="3">5.2.1.8</ecNumber>
    </recommendedName>
    <alternativeName>
        <fullName evidence="10">RING-type E3 ubiquitin transferase CHIP</fullName>
    </alternativeName>
</protein>
<keyword evidence="4" id="KW-0808">Transferase</keyword>
<keyword evidence="8" id="KW-0697">Rotamase</keyword>
<dbReference type="GO" id="GO:0043161">
    <property type="term" value="P:proteasome-mediated ubiquitin-dependent protein catabolic process"/>
    <property type="evidence" value="ECO:0007669"/>
    <property type="project" value="TreeGrafter"/>
</dbReference>
<proteinExistence type="predicted"/>
<evidence type="ECO:0000256" key="6">
    <source>
        <dbReference type="ARBA" id="ARBA00022786"/>
    </source>
</evidence>
<evidence type="ECO:0000313" key="12">
    <source>
        <dbReference type="EMBL" id="KIW66450.1"/>
    </source>
</evidence>
<evidence type="ECO:0000256" key="4">
    <source>
        <dbReference type="ARBA" id="ARBA00022679"/>
    </source>
</evidence>
<dbReference type="Pfam" id="PF04564">
    <property type="entry name" value="U-box"/>
    <property type="match status" value="1"/>
</dbReference>
<dbReference type="EC" id="5.2.1.8" evidence="3"/>
<evidence type="ECO:0000259" key="11">
    <source>
        <dbReference type="PROSITE" id="PS51698"/>
    </source>
</evidence>
<evidence type="ECO:0000313" key="13">
    <source>
        <dbReference type="Proteomes" id="UP000054266"/>
    </source>
</evidence>
<keyword evidence="13" id="KW-1185">Reference proteome</keyword>
<name>A0A0D2FI88_9EURO</name>
<dbReference type="GO" id="GO:0006515">
    <property type="term" value="P:protein quality control for misfolded or incompletely synthesized proteins"/>
    <property type="evidence" value="ECO:0007669"/>
    <property type="project" value="TreeGrafter"/>
</dbReference>
<evidence type="ECO:0000256" key="10">
    <source>
        <dbReference type="ARBA" id="ARBA00044543"/>
    </source>
</evidence>
<dbReference type="GO" id="GO:0061630">
    <property type="term" value="F:ubiquitin protein ligase activity"/>
    <property type="evidence" value="ECO:0007669"/>
    <property type="project" value="UniProtKB-EC"/>
</dbReference>
<dbReference type="STRING" id="5601.A0A0D2FI88"/>
<dbReference type="GO" id="GO:0000209">
    <property type="term" value="P:protein polyubiquitination"/>
    <property type="evidence" value="ECO:0007669"/>
    <property type="project" value="TreeGrafter"/>
</dbReference>
<dbReference type="EMBL" id="KN846959">
    <property type="protein sequence ID" value="KIW66450.1"/>
    <property type="molecule type" value="Genomic_DNA"/>
</dbReference>
<keyword evidence="8" id="KW-0413">Isomerase</keyword>
<keyword evidence="6" id="KW-0833">Ubl conjugation pathway</keyword>
<reference evidence="12 13" key="1">
    <citation type="submission" date="2015-01" db="EMBL/GenBank/DDBJ databases">
        <title>The Genome Sequence of Capronia semiimmersa CBS27337.</title>
        <authorList>
            <consortium name="The Broad Institute Genomics Platform"/>
            <person name="Cuomo C."/>
            <person name="de Hoog S."/>
            <person name="Gorbushina A."/>
            <person name="Stielow B."/>
            <person name="Teixiera M."/>
            <person name="Abouelleil A."/>
            <person name="Chapman S.B."/>
            <person name="Priest M."/>
            <person name="Young S.K."/>
            <person name="Wortman J."/>
            <person name="Nusbaum C."/>
            <person name="Birren B."/>
        </authorList>
    </citation>
    <scope>NUCLEOTIDE SEQUENCE [LARGE SCALE GENOMIC DNA]</scope>
    <source>
        <strain evidence="12 13">CBS 27337</strain>
    </source>
</reference>
<feature type="domain" description="U-box" evidence="11">
    <location>
        <begin position="213"/>
        <end position="286"/>
    </location>
</feature>
<gene>
    <name evidence="12" type="ORF">PV04_05785</name>
</gene>
<evidence type="ECO:0000256" key="9">
    <source>
        <dbReference type="ARBA" id="ARBA00044534"/>
    </source>
</evidence>
<dbReference type="Proteomes" id="UP000054266">
    <property type="component" value="Unassembled WGS sequence"/>
</dbReference>
<dbReference type="HOGENOM" id="CLU_056455_1_1_1"/>
<comment type="catalytic activity">
    <reaction evidence="1">
        <text>S-ubiquitinyl-[E2 ubiquitin-conjugating enzyme]-L-cysteine + [acceptor protein]-L-lysine = [E2 ubiquitin-conjugating enzyme]-L-cysteine + N(6)-ubiquitinyl-[acceptor protein]-L-lysine.</text>
        <dbReference type="EC" id="2.3.2.27"/>
    </reaction>
</comment>
<dbReference type="GO" id="GO:0045862">
    <property type="term" value="P:positive regulation of proteolysis"/>
    <property type="evidence" value="ECO:0007669"/>
    <property type="project" value="TreeGrafter"/>
</dbReference>
<dbReference type="SUPFAM" id="SSF57850">
    <property type="entry name" value="RING/U-box"/>
    <property type="match status" value="1"/>
</dbReference>
<evidence type="ECO:0000256" key="2">
    <source>
        <dbReference type="ARBA" id="ARBA00012483"/>
    </source>
</evidence>
<dbReference type="SMART" id="SM00504">
    <property type="entry name" value="Ubox"/>
    <property type="match status" value="1"/>
</dbReference>
<evidence type="ECO:0000256" key="5">
    <source>
        <dbReference type="ARBA" id="ARBA00022737"/>
    </source>
</evidence>
<dbReference type="Gene3D" id="3.30.40.10">
    <property type="entry name" value="Zinc/RING finger domain, C3HC4 (zinc finger)"/>
    <property type="match status" value="1"/>
</dbReference>
<dbReference type="InterPro" id="IPR011990">
    <property type="entry name" value="TPR-like_helical_dom_sf"/>
</dbReference>
<dbReference type="InterPro" id="IPR045202">
    <property type="entry name" value="CHIP_RING-Ubox"/>
</dbReference>
<accession>A0A0D2FI88</accession>
<keyword evidence="7" id="KW-0802">TPR repeat</keyword>
<dbReference type="GO" id="GO:0003755">
    <property type="term" value="F:peptidyl-prolyl cis-trans isomerase activity"/>
    <property type="evidence" value="ECO:0007669"/>
    <property type="project" value="UniProtKB-KW"/>
</dbReference>
<evidence type="ECO:0000256" key="7">
    <source>
        <dbReference type="ARBA" id="ARBA00022803"/>
    </source>
</evidence>
<dbReference type="GO" id="GO:0005737">
    <property type="term" value="C:cytoplasm"/>
    <property type="evidence" value="ECO:0007669"/>
    <property type="project" value="TreeGrafter"/>
</dbReference>
<dbReference type="InterPro" id="IPR013083">
    <property type="entry name" value="Znf_RING/FYVE/PHD"/>
</dbReference>
<evidence type="ECO:0000256" key="3">
    <source>
        <dbReference type="ARBA" id="ARBA00013194"/>
    </source>
</evidence>
<dbReference type="PANTHER" id="PTHR46803">
    <property type="entry name" value="E3 UBIQUITIN-PROTEIN LIGASE CHIP"/>
    <property type="match status" value="1"/>
</dbReference>
<dbReference type="AlphaFoldDB" id="A0A0D2FI88"/>